<dbReference type="KEGG" id="vih:AB0763_15125"/>
<dbReference type="AlphaFoldDB" id="A0AB39HKP0"/>
<dbReference type="RefSeq" id="WP_306099274.1">
    <property type="nucleotide sequence ID" value="NZ_CP162602.1"/>
</dbReference>
<evidence type="ECO:0000256" key="1">
    <source>
        <dbReference type="ARBA" id="ARBA00006201"/>
    </source>
</evidence>
<gene>
    <name evidence="2" type="ORF">AB0763_15125</name>
</gene>
<dbReference type="InterPro" id="IPR005272">
    <property type="entry name" value="DUF406"/>
</dbReference>
<protein>
    <submittedName>
        <fullName evidence="2">DUF406 family protein</fullName>
    </submittedName>
</protein>
<dbReference type="InterPro" id="IPR035571">
    <property type="entry name" value="UPF0234-like_C"/>
</dbReference>
<proteinExistence type="inferred from homology"/>
<dbReference type="PANTHER" id="PTHR38769:SF1">
    <property type="entry name" value="UPF0381 PROTEIN YFCZ-RELATED"/>
    <property type="match status" value="1"/>
</dbReference>
<dbReference type="GO" id="GO:0005829">
    <property type="term" value="C:cytosol"/>
    <property type="evidence" value="ECO:0007669"/>
    <property type="project" value="TreeGrafter"/>
</dbReference>
<dbReference type="Pfam" id="PF04175">
    <property type="entry name" value="DUF406"/>
    <property type="match status" value="1"/>
</dbReference>
<dbReference type="EMBL" id="CP162602">
    <property type="protein sequence ID" value="XDK27095.1"/>
    <property type="molecule type" value="Genomic_DNA"/>
</dbReference>
<evidence type="ECO:0000313" key="2">
    <source>
        <dbReference type="EMBL" id="XDK27095.1"/>
    </source>
</evidence>
<organism evidence="2">
    <name type="scientific">Vibrio sp. HB236076</name>
    <dbReference type="NCBI Taxonomy" id="3232307"/>
    <lineage>
        <taxon>Bacteria</taxon>
        <taxon>Pseudomonadati</taxon>
        <taxon>Pseudomonadota</taxon>
        <taxon>Gammaproteobacteria</taxon>
        <taxon>Vibrionales</taxon>
        <taxon>Vibrionaceae</taxon>
        <taxon>Vibrio</taxon>
    </lineage>
</organism>
<keyword evidence="2" id="KW-0614">Plasmid</keyword>
<dbReference type="PANTHER" id="PTHR38769">
    <property type="entry name" value="UPF0381 PROTEIN YFCZ-RELATED"/>
    <property type="match status" value="1"/>
</dbReference>
<dbReference type="Gene3D" id="3.30.70.860">
    <property type="match status" value="1"/>
</dbReference>
<accession>A0AB39HKP0</accession>
<geneLocation type="plasmid" evidence="2">
    <name>p-HB236076</name>
</geneLocation>
<comment type="similarity">
    <text evidence="1">Belongs to the UPF0381 family.</text>
</comment>
<reference evidence="2" key="1">
    <citation type="submission" date="2024-07" db="EMBL/GenBank/DDBJ databases">
        <title>Genome Analysis of a Potential Novel Vibrio Species Secreting pH- and Thermo-stable Alginate Lyase and its Application in Producing Alginate Oligosaccharides.</title>
        <authorList>
            <person name="Huang H."/>
            <person name="Bao K."/>
        </authorList>
    </citation>
    <scope>NUCLEOTIDE SEQUENCE</scope>
    <source>
        <strain evidence="2">HB236076</strain>
        <plasmid evidence="2">p-HB236076</plasmid>
    </source>
</reference>
<sequence>MSNECNNVCEACGCAGEIGYIIREGDESVSVNLESATQMALNDKIEVYRQLAQSINSEVGINIDLSTTYNNKATLHFVFPVSVEKLIFELKIRQFPQQG</sequence>
<name>A0AB39HKP0_9VIBR</name>